<gene>
    <name evidence="2" type="ORF">CWE09_10770</name>
</gene>
<keyword evidence="3" id="KW-1185">Reference proteome</keyword>
<keyword evidence="1" id="KW-0732">Signal</keyword>
<feature type="signal peptide" evidence="1">
    <location>
        <begin position="1"/>
        <end position="19"/>
    </location>
</feature>
<evidence type="ECO:0000313" key="3">
    <source>
        <dbReference type="Proteomes" id="UP000288293"/>
    </source>
</evidence>
<organism evidence="2 3">
    <name type="scientific">Aliidiomarina minuta</name>
    <dbReference type="NCBI Taxonomy" id="880057"/>
    <lineage>
        <taxon>Bacteria</taxon>
        <taxon>Pseudomonadati</taxon>
        <taxon>Pseudomonadota</taxon>
        <taxon>Gammaproteobacteria</taxon>
        <taxon>Alteromonadales</taxon>
        <taxon>Idiomarinaceae</taxon>
        <taxon>Aliidiomarina</taxon>
    </lineage>
</organism>
<evidence type="ECO:0008006" key="4">
    <source>
        <dbReference type="Google" id="ProtNLM"/>
    </source>
</evidence>
<name>A0A432W4G9_9GAMM</name>
<comment type="caution">
    <text evidence="2">The sequence shown here is derived from an EMBL/GenBank/DDBJ whole genome shotgun (WGS) entry which is preliminary data.</text>
</comment>
<reference evidence="2 3" key="1">
    <citation type="journal article" date="2011" name="Front. Microbiol.">
        <title>Genomic signatures of strain selection and enhancement in Bacillus atrophaeus var. globigii, a historical biowarfare simulant.</title>
        <authorList>
            <person name="Gibbons H.S."/>
            <person name="Broomall S.M."/>
            <person name="McNew L.A."/>
            <person name="Daligault H."/>
            <person name="Chapman C."/>
            <person name="Bruce D."/>
            <person name="Karavis M."/>
            <person name="Krepps M."/>
            <person name="McGregor P.A."/>
            <person name="Hong C."/>
            <person name="Park K.H."/>
            <person name="Akmal A."/>
            <person name="Feldman A."/>
            <person name="Lin J.S."/>
            <person name="Chang W.E."/>
            <person name="Higgs B.W."/>
            <person name="Demirev P."/>
            <person name="Lindquist J."/>
            <person name="Liem A."/>
            <person name="Fochler E."/>
            <person name="Read T.D."/>
            <person name="Tapia R."/>
            <person name="Johnson S."/>
            <person name="Bishop-Lilly K.A."/>
            <person name="Detter C."/>
            <person name="Han C."/>
            <person name="Sozhamannan S."/>
            <person name="Rosenzweig C.N."/>
            <person name="Skowronski E.W."/>
        </authorList>
    </citation>
    <scope>NUCLEOTIDE SEQUENCE [LARGE SCALE GENOMIC DNA]</scope>
    <source>
        <strain evidence="2 3">MLST1</strain>
    </source>
</reference>
<sequence length="142" mass="15964">MRYLVLLVSFWALSGCAQSSDWYEGRWQVTDAKFPGVSAMGMEEAQVWFGSEVRYSKDEVSFRDEVCAEPSFSLSRLNEGEFYTHYRAGFQSLKIAGDSVEILNVSCPSEWTVPGATLIKASDETAYVPWDGVFFKVTKIAD</sequence>
<dbReference type="OrthoDB" id="6164633at2"/>
<dbReference type="RefSeq" id="WP_126804053.1">
    <property type="nucleotide sequence ID" value="NZ_PIPL01000002.1"/>
</dbReference>
<evidence type="ECO:0000313" key="2">
    <source>
        <dbReference type="EMBL" id="RUO24350.1"/>
    </source>
</evidence>
<accession>A0A432W4G9</accession>
<dbReference type="PROSITE" id="PS51257">
    <property type="entry name" value="PROKAR_LIPOPROTEIN"/>
    <property type="match status" value="1"/>
</dbReference>
<evidence type="ECO:0000256" key="1">
    <source>
        <dbReference type="SAM" id="SignalP"/>
    </source>
</evidence>
<dbReference type="EMBL" id="PIPL01000002">
    <property type="protein sequence ID" value="RUO24350.1"/>
    <property type="molecule type" value="Genomic_DNA"/>
</dbReference>
<dbReference type="AlphaFoldDB" id="A0A432W4G9"/>
<dbReference type="Proteomes" id="UP000288293">
    <property type="component" value="Unassembled WGS sequence"/>
</dbReference>
<proteinExistence type="predicted"/>
<protein>
    <recommendedName>
        <fullName evidence="4">Lipocalin-like domain-containing protein</fullName>
    </recommendedName>
</protein>
<feature type="chain" id="PRO_5019249103" description="Lipocalin-like domain-containing protein" evidence="1">
    <location>
        <begin position="20"/>
        <end position="142"/>
    </location>
</feature>